<gene>
    <name evidence="1" type="ordered locus">Dd703_0810</name>
</gene>
<organism evidence="1 2">
    <name type="scientific">Musicola paradisiaca (strain Ech703)</name>
    <name type="common">Dickeya paradisiaca</name>
    <name type="synonym">Dickeya dadantii</name>
    <dbReference type="NCBI Taxonomy" id="579405"/>
    <lineage>
        <taxon>Bacteria</taxon>
        <taxon>Pseudomonadati</taxon>
        <taxon>Pseudomonadota</taxon>
        <taxon>Gammaproteobacteria</taxon>
        <taxon>Enterobacterales</taxon>
        <taxon>Pectobacteriaceae</taxon>
        <taxon>Musicola</taxon>
    </lineage>
</organism>
<evidence type="ECO:0000313" key="2">
    <source>
        <dbReference type="Proteomes" id="UP000002734"/>
    </source>
</evidence>
<dbReference type="HOGENOM" id="CLU_1624509_0_0_6"/>
<accession>C6CAS1</accession>
<keyword evidence="2" id="KW-1185">Reference proteome</keyword>
<reference evidence="1" key="1">
    <citation type="submission" date="2009-06" db="EMBL/GenBank/DDBJ databases">
        <title>Complete sequence of Dickeya dadantii Ech703.</title>
        <authorList>
            <consortium name="US DOE Joint Genome Institute"/>
            <person name="Lucas S."/>
            <person name="Copeland A."/>
            <person name="Lapidus A."/>
            <person name="Glavina del Rio T."/>
            <person name="Dalin E."/>
            <person name="Tice H."/>
            <person name="Bruce D."/>
            <person name="Goodwin L."/>
            <person name="Pitluck S."/>
            <person name="Chertkov O."/>
            <person name="Brettin T."/>
            <person name="Detter J.C."/>
            <person name="Han C."/>
            <person name="Larimer F."/>
            <person name="Land M."/>
            <person name="Hauser L."/>
            <person name="Kyrpides N."/>
            <person name="Mikhailova N."/>
            <person name="Balakrishnan V."/>
            <person name="Glasner J."/>
            <person name="Perna N.T."/>
        </authorList>
    </citation>
    <scope>NUCLEOTIDE SEQUENCE [LARGE SCALE GENOMIC DNA]</scope>
    <source>
        <strain evidence="1">Ech703</strain>
    </source>
</reference>
<proteinExistence type="predicted"/>
<dbReference type="Proteomes" id="UP000002734">
    <property type="component" value="Chromosome"/>
</dbReference>
<protein>
    <submittedName>
        <fullName evidence="1">Uncharacterized protein</fullName>
    </submittedName>
</protein>
<sequence>MAKLYKTFFFTALIIVSGTALAGKGWHLTIYNSLGSDVTLKRAGESCWYWNDITEAPVVIKNNSSRTLYTEEKNSGSCNSQKSIAGINFSGTNLDSLHMELKGSLGDFGPTIKTSFKCDNHSDYVGLSLKADNKGSYYDAGQYSVSCVNAAQEEVTIYIHPKN</sequence>
<evidence type="ECO:0000313" key="1">
    <source>
        <dbReference type="EMBL" id="ACS84621.1"/>
    </source>
</evidence>
<dbReference type="KEGG" id="dda:Dd703_0810"/>
<dbReference type="RefSeq" id="WP_012764439.1">
    <property type="nucleotide sequence ID" value="NC_012880.1"/>
</dbReference>
<name>C6CAS1_MUSP7</name>
<dbReference type="AlphaFoldDB" id="C6CAS1"/>
<dbReference type="EMBL" id="CP001654">
    <property type="protein sequence ID" value="ACS84621.1"/>
    <property type="molecule type" value="Genomic_DNA"/>
</dbReference>